<proteinExistence type="predicted"/>
<dbReference type="RefSeq" id="WP_232007075.1">
    <property type="nucleotide sequence ID" value="NZ_CAAAIJ010000006.1"/>
</dbReference>
<evidence type="ECO:0000256" key="2">
    <source>
        <dbReference type="ARBA" id="ARBA00023054"/>
    </source>
</evidence>
<sequence>MASFNKLFLIGWMRDLPISGYPNRYCFADRMTNTDDKRIRGMRIGIAILVVLVCCTLQSCKKEKSPYQTTSYVESQLFIVSSPDGGYIKEWYANEGQLLHKEDKILTLDGINSIKAPADAVVTERYYLKDEYVPPNFPIASLSLPSQMKILFYVPESHLDKIKLGKKVQILLNEKKYSGKISFISNQAEYTPDAVFSDKNRYKLVYKIKADLSHGLRDLLKIGQPVEVNYE</sequence>
<evidence type="ECO:0000313" key="4">
    <source>
        <dbReference type="Proteomes" id="UP000249566"/>
    </source>
</evidence>
<protein>
    <submittedName>
        <fullName evidence="3">Lipoprotein</fullName>
    </submittedName>
</protein>
<dbReference type="GO" id="GO:0030313">
    <property type="term" value="C:cell envelope"/>
    <property type="evidence" value="ECO:0007669"/>
    <property type="project" value="UniProtKB-SubCell"/>
</dbReference>
<dbReference type="InterPro" id="IPR050465">
    <property type="entry name" value="UPF0194_transport"/>
</dbReference>
<evidence type="ECO:0000256" key="1">
    <source>
        <dbReference type="ARBA" id="ARBA00004196"/>
    </source>
</evidence>
<gene>
    <name evidence="3" type="ORF">NCTC12272_00705</name>
</gene>
<dbReference type="InterPro" id="IPR011053">
    <property type="entry name" value="Single_hybrid_motif"/>
</dbReference>
<dbReference type="AlphaFoldDB" id="A0AAX2ISU9"/>
<name>A0AAX2ISU9_LEGPN</name>
<reference evidence="3 4" key="1">
    <citation type="submission" date="2018-06" db="EMBL/GenBank/DDBJ databases">
        <authorList>
            <consortium name="Pathogen Informatics"/>
            <person name="Doyle S."/>
        </authorList>
    </citation>
    <scope>NUCLEOTIDE SEQUENCE [LARGE SCALE GENOMIC DNA]</scope>
    <source>
        <strain evidence="3 4">NCTC12272</strain>
    </source>
</reference>
<dbReference type="EMBL" id="LS483412">
    <property type="protein sequence ID" value="SQG89522.1"/>
    <property type="molecule type" value="Genomic_DNA"/>
</dbReference>
<dbReference type="SUPFAM" id="SSF51230">
    <property type="entry name" value="Single hybrid motif"/>
    <property type="match status" value="1"/>
</dbReference>
<dbReference type="PANTHER" id="PTHR32347:SF23">
    <property type="entry name" value="BLL5650 PROTEIN"/>
    <property type="match status" value="1"/>
</dbReference>
<comment type="subcellular location">
    <subcellularLocation>
        <location evidence="1">Cell envelope</location>
    </subcellularLocation>
</comment>
<keyword evidence="2" id="KW-0175">Coiled coil</keyword>
<dbReference type="Gene3D" id="2.40.30.170">
    <property type="match status" value="1"/>
</dbReference>
<dbReference type="Gene3D" id="2.40.50.100">
    <property type="match status" value="1"/>
</dbReference>
<keyword evidence="3" id="KW-0449">Lipoprotein</keyword>
<organism evidence="3 4">
    <name type="scientific">Legionella pneumophila subsp. pascullei</name>
    <dbReference type="NCBI Taxonomy" id="91890"/>
    <lineage>
        <taxon>Bacteria</taxon>
        <taxon>Pseudomonadati</taxon>
        <taxon>Pseudomonadota</taxon>
        <taxon>Gammaproteobacteria</taxon>
        <taxon>Legionellales</taxon>
        <taxon>Legionellaceae</taxon>
        <taxon>Legionella</taxon>
    </lineage>
</organism>
<accession>A0AAX2ISU9</accession>
<dbReference type="Proteomes" id="UP000249566">
    <property type="component" value="Chromosome 1"/>
</dbReference>
<dbReference type="PANTHER" id="PTHR32347">
    <property type="entry name" value="EFFLUX SYSTEM COMPONENT YKNX-RELATED"/>
    <property type="match status" value="1"/>
</dbReference>
<evidence type="ECO:0000313" key="3">
    <source>
        <dbReference type="EMBL" id="SQG89522.1"/>
    </source>
</evidence>